<dbReference type="SUPFAM" id="SSF55729">
    <property type="entry name" value="Acyl-CoA N-acyltransferases (Nat)"/>
    <property type="match status" value="1"/>
</dbReference>
<dbReference type="RefSeq" id="WP_317941870.1">
    <property type="nucleotide sequence ID" value="NZ_JAUBDI010000001.1"/>
</dbReference>
<keyword evidence="2 4" id="KW-0012">Acyltransferase</keyword>
<protein>
    <submittedName>
        <fullName evidence="4">N-acetyltransferase</fullName>
        <ecNumber evidence="4">2.3.1.-</ecNumber>
    </submittedName>
</protein>
<dbReference type="InterPro" id="IPR000182">
    <property type="entry name" value="GNAT_dom"/>
</dbReference>
<dbReference type="Gene3D" id="3.40.630.30">
    <property type="match status" value="1"/>
</dbReference>
<proteinExistence type="predicted"/>
<dbReference type="EC" id="2.3.1.-" evidence="4"/>
<dbReference type="InterPro" id="IPR016181">
    <property type="entry name" value="Acyl_CoA_acyltransferase"/>
</dbReference>
<evidence type="ECO:0000259" key="3">
    <source>
        <dbReference type="PROSITE" id="PS51186"/>
    </source>
</evidence>
<evidence type="ECO:0000256" key="1">
    <source>
        <dbReference type="ARBA" id="ARBA00022679"/>
    </source>
</evidence>
<dbReference type="PANTHER" id="PTHR43800:SF1">
    <property type="entry name" value="PEPTIDYL-LYSINE N-ACETYLTRANSFERASE YJAB"/>
    <property type="match status" value="1"/>
</dbReference>
<name>A0ABU4G4W5_9BACL</name>
<dbReference type="CDD" id="cd04301">
    <property type="entry name" value="NAT_SF"/>
    <property type="match status" value="1"/>
</dbReference>
<evidence type="ECO:0000313" key="4">
    <source>
        <dbReference type="EMBL" id="MDW0112003.1"/>
    </source>
</evidence>
<sequence>MNILITPPRNRQALAAFLEEMNTDQTKHVGYCGNVKEEIYDTISTDFSDLDVDQSFAVAYQHDRIVGAIGLDIDEEDLSAEVWGPFISDVADQSSVAEELWRKVLEFSGLQLSNFYFFLSKENRFGQQFALAHGGVENGHHSILLAKKSDKRDVDGSGIQLYMPKDYQDFKELHEREFPSTYFNAEQIINRLSDTHKLFIARTSDGKMQGYVYVEAQPTHHEGSIEYIAISNDFRKQGLGTKLLTFAMQELFQHDTIEEISLCVESANEQALKLYQAAGFEVLHELISYKINRFSGVVLR</sequence>
<dbReference type="GO" id="GO:0016746">
    <property type="term" value="F:acyltransferase activity"/>
    <property type="evidence" value="ECO:0007669"/>
    <property type="project" value="UniProtKB-KW"/>
</dbReference>
<reference evidence="4 5" key="1">
    <citation type="submission" date="2023-06" db="EMBL/GenBank/DDBJ databases">
        <title>Sporosarcina sp. nov., isolated from Korean traditional fermented seafood 'Jeotgal'.</title>
        <authorList>
            <person name="Yang A.I."/>
            <person name="Shin N.-R."/>
        </authorList>
    </citation>
    <scope>NUCLEOTIDE SEQUENCE [LARGE SCALE GENOMIC DNA]</scope>
    <source>
        <strain evidence="4 5">KCTC13119</strain>
    </source>
</reference>
<evidence type="ECO:0000313" key="5">
    <source>
        <dbReference type="Proteomes" id="UP001282284"/>
    </source>
</evidence>
<dbReference type="Proteomes" id="UP001282284">
    <property type="component" value="Unassembled WGS sequence"/>
</dbReference>
<comment type="caution">
    <text evidence="4">The sequence shown here is derived from an EMBL/GenBank/DDBJ whole genome shotgun (WGS) entry which is preliminary data.</text>
</comment>
<keyword evidence="5" id="KW-1185">Reference proteome</keyword>
<dbReference type="EMBL" id="JAUBDI010000001">
    <property type="protein sequence ID" value="MDW0112003.1"/>
    <property type="molecule type" value="Genomic_DNA"/>
</dbReference>
<gene>
    <name evidence="4" type="ORF">QT711_02315</name>
</gene>
<organism evidence="4 5">
    <name type="scientific">Sporosarcina saromensis</name>
    <dbReference type="NCBI Taxonomy" id="359365"/>
    <lineage>
        <taxon>Bacteria</taxon>
        <taxon>Bacillati</taxon>
        <taxon>Bacillota</taxon>
        <taxon>Bacilli</taxon>
        <taxon>Bacillales</taxon>
        <taxon>Caryophanaceae</taxon>
        <taxon>Sporosarcina</taxon>
    </lineage>
</organism>
<dbReference type="Pfam" id="PF00583">
    <property type="entry name" value="Acetyltransf_1"/>
    <property type="match status" value="1"/>
</dbReference>
<evidence type="ECO:0000256" key="2">
    <source>
        <dbReference type="ARBA" id="ARBA00023315"/>
    </source>
</evidence>
<feature type="domain" description="N-acetyltransferase" evidence="3">
    <location>
        <begin position="157"/>
        <end position="300"/>
    </location>
</feature>
<accession>A0ABU4G4W5</accession>
<dbReference type="PROSITE" id="PS51186">
    <property type="entry name" value="GNAT"/>
    <property type="match status" value="1"/>
</dbReference>
<keyword evidence="1 4" id="KW-0808">Transferase</keyword>
<dbReference type="PANTHER" id="PTHR43800">
    <property type="entry name" value="PEPTIDYL-LYSINE N-ACETYLTRANSFERASE YJAB"/>
    <property type="match status" value="1"/>
</dbReference>